<dbReference type="OrthoDB" id="9807795at2"/>
<keyword evidence="1" id="KW-0472">Membrane</keyword>
<reference evidence="3 4" key="1">
    <citation type="submission" date="2018-04" db="EMBL/GenBank/DDBJ databases">
        <title>The genome sequence of Caulobacter sp. 744.</title>
        <authorList>
            <person name="Gao J."/>
            <person name="Sun J."/>
        </authorList>
    </citation>
    <scope>NUCLEOTIDE SEQUENCE [LARGE SCALE GENOMIC DNA]</scope>
    <source>
        <strain evidence="3 4">774</strain>
    </source>
</reference>
<evidence type="ECO:0000313" key="4">
    <source>
        <dbReference type="Proteomes" id="UP000245073"/>
    </source>
</evidence>
<evidence type="ECO:0000313" key="3">
    <source>
        <dbReference type="EMBL" id="PVM94195.1"/>
    </source>
</evidence>
<comment type="caution">
    <text evidence="3">The sequence shown here is derived from an EMBL/GenBank/DDBJ whole genome shotgun (WGS) entry which is preliminary data.</text>
</comment>
<protein>
    <recommendedName>
        <fullName evidence="2">Glycosyltransferase 2-like domain-containing protein</fullName>
    </recommendedName>
</protein>
<dbReference type="Proteomes" id="UP000245073">
    <property type="component" value="Unassembled WGS sequence"/>
</dbReference>
<dbReference type="EMBL" id="QDKQ01000004">
    <property type="protein sequence ID" value="PVM94195.1"/>
    <property type="molecule type" value="Genomic_DNA"/>
</dbReference>
<name>A0A2T9KDZ0_9CAUL</name>
<dbReference type="InterPro" id="IPR001173">
    <property type="entry name" value="Glyco_trans_2-like"/>
</dbReference>
<dbReference type="CDD" id="cd00761">
    <property type="entry name" value="Glyco_tranf_GTA_type"/>
    <property type="match status" value="1"/>
</dbReference>
<keyword evidence="1" id="KW-0812">Transmembrane</keyword>
<evidence type="ECO:0000256" key="1">
    <source>
        <dbReference type="SAM" id="Phobius"/>
    </source>
</evidence>
<gene>
    <name evidence="3" type="ORF">DDF67_00275</name>
</gene>
<dbReference type="PANTHER" id="PTHR22916">
    <property type="entry name" value="GLYCOSYLTRANSFERASE"/>
    <property type="match status" value="1"/>
</dbReference>
<evidence type="ECO:0000259" key="2">
    <source>
        <dbReference type="Pfam" id="PF00535"/>
    </source>
</evidence>
<dbReference type="SUPFAM" id="SSF53448">
    <property type="entry name" value="Nucleotide-diphospho-sugar transferases"/>
    <property type="match status" value="1"/>
</dbReference>
<keyword evidence="1" id="KW-1133">Transmembrane helix</keyword>
<dbReference type="RefSeq" id="WP_109098983.1">
    <property type="nucleotide sequence ID" value="NZ_QDKQ01000004.1"/>
</dbReference>
<sequence>MAELKVAVVIPFFNGAAFISEALAMLAAQTRRPDQIIIVDDGSDPHDAKVLAECAAAYGATVLIQVNQGPGVARNSGVAAADAQLIAFLDVDDVWDDDKLEKQVACFLADEGLDLVMCESRTARPDGGIDHVSTLAKLERDRFVELILKGRIHSFTSSMLFKRSFFQRLGGFEPGLRFREDHLLLMRSLLEGRVHILAAPLSTRRLHPNSMSGAGANPDLTLRLQRAELFWTYAGRFVPRLRKRSLLAFEMQRLAKNYIVAGRPTAAIAAAVHAFLLEPTRPKRLAYAGAAVWSCVQPGRFDHWHSGLASMRKLRTRR</sequence>
<feature type="transmembrane region" description="Helical" evidence="1">
    <location>
        <begin position="6"/>
        <end position="28"/>
    </location>
</feature>
<feature type="domain" description="Glycosyltransferase 2-like" evidence="2">
    <location>
        <begin position="8"/>
        <end position="167"/>
    </location>
</feature>
<organism evidence="3 4">
    <name type="scientific">Caulobacter endophyticus</name>
    <dbReference type="NCBI Taxonomy" id="2172652"/>
    <lineage>
        <taxon>Bacteria</taxon>
        <taxon>Pseudomonadati</taxon>
        <taxon>Pseudomonadota</taxon>
        <taxon>Alphaproteobacteria</taxon>
        <taxon>Caulobacterales</taxon>
        <taxon>Caulobacteraceae</taxon>
        <taxon>Caulobacter</taxon>
    </lineage>
</organism>
<proteinExistence type="predicted"/>
<dbReference type="Pfam" id="PF00535">
    <property type="entry name" value="Glycos_transf_2"/>
    <property type="match status" value="1"/>
</dbReference>
<dbReference type="PANTHER" id="PTHR22916:SF3">
    <property type="entry name" value="UDP-GLCNAC:BETAGAL BETA-1,3-N-ACETYLGLUCOSAMINYLTRANSFERASE-LIKE PROTEIN 1"/>
    <property type="match status" value="1"/>
</dbReference>
<keyword evidence="4" id="KW-1185">Reference proteome</keyword>
<dbReference type="Gene3D" id="3.90.550.10">
    <property type="entry name" value="Spore Coat Polysaccharide Biosynthesis Protein SpsA, Chain A"/>
    <property type="match status" value="1"/>
</dbReference>
<dbReference type="AlphaFoldDB" id="A0A2T9KDZ0"/>
<accession>A0A2T9KDZ0</accession>
<dbReference type="InterPro" id="IPR029044">
    <property type="entry name" value="Nucleotide-diphossugar_trans"/>
</dbReference>
<dbReference type="GO" id="GO:0016758">
    <property type="term" value="F:hexosyltransferase activity"/>
    <property type="evidence" value="ECO:0007669"/>
    <property type="project" value="UniProtKB-ARBA"/>
</dbReference>